<dbReference type="EMBL" id="JABEYC010000312">
    <property type="protein sequence ID" value="KAF4979234.1"/>
    <property type="molecule type" value="Genomic_DNA"/>
</dbReference>
<name>A0A8H4ULI7_9HYPO</name>
<feature type="region of interest" description="Disordered" evidence="2">
    <location>
        <begin position="248"/>
        <end position="269"/>
    </location>
</feature>
<sequence length="269" mass="29592">MASSPLSHPPRQLQVGNMASSPSSHPPRQLQVGNMASSMGGPVSVESRLSQQLASMVAEADNLRHICASQQREIRDLRAYKEWSELQIEQARNLQSNVERIVDDKSNEVLGANVLANSWKTDCQVFKDALGEARNEIDSLNKTQAAAQKENQELHGQLLRHKQHINKLVALVYNKTRVNRICGTAIRAAYKLMPGMGEQETFKRLLERADRATREQMIEQEVREVLKGAGIEVSAAHLRALMRLSGPAAPATAQAGEAKAESGNKNDTG</sequence>
<evidence type="ECO:0000313" key="3">
    <source>
        <dbReference type="EMBL" id="KAF4979234.1"/>
    </source>
</evidence>
<accession>A0A8H4ULI7</accession>
<dbReference type="Proteomes" id="UP000635477">
    <property type="component" value="Unassembled WGS sequence"/>
</dbReference>
<reference evidence="3" key="1">
    <citation type="journal article" date="2020" name="BMC Genomics">
        <title>Correction to: Identification and distribution of gene clusters required for synthesis of sphingolipid metabolism inhibitors in diverse species of the filamentous fungus Fusarium.</title>
        <authorList>
            <person name="Kim H.S."/>
            <person name="Lohmar J.M."/>
            <person name="Busman M."/>
            <person name="Brown D.W."/>
            <person name="Naumann T.A."/>
            <person name="Divon H.H."/>
            <person name="Lysoe E."/>
            <person name="Uhlig S."/>
            <person name="Proctor R.H."/>
        </authorList>
    </citation>
    <scope>NUCLEOTIDE SEQUENCE</scope>
    <source>
        <strain evidence="3">NRRL 22465</strain>
    </source>
</reference>
<dbReference type="AlphaFoldDB" id="A0A8H4ULI7"/>
<feature type="region of interest" description="Disordered" evidence="2">
    <location>
        <begin position="1"/>
        <end position="44"/>
    </location>
</feature>
<evidence type="ECO:0000313" key="4">
    <source>
        <dbReference type="Proteomes" id="UP000635477"/>
    </source>
</evidence>
<feature type="coiled-coil region" evidence="1">
    <location>
        <begin position="123"/>
        <end position="157"/>
    </location>
</feature>
<proteinExistence type="predicted"/>
<protein>
    <submittedName>
        <fullName evidence="3">Uncharacterized protein</fullName>
    </submittedName>
</protein>
<keyword evidence="4" id="KW-1185">Reference proteome</keyword>
<comment type="caution">
    <text evidence="3">The sequence shown here is derived from an EMBL/GenBank/DDBJ whole genome shotgun (WGS) entry which is preliminary data.</text>
</comment>
<organism evidence="3 4">
    <name type="scientific">Fusarium zealandicum</name>
    <dbReference type="NCBI Taxonomy" id="1053134"/>
    <lineage>
        <taxon>Eukaryota</taxon>
        <taxon>Fungi</taxon>
        <taxon>Dikarya</taxon>
        <taxon>Ascomycota</taxon>
        <taxon>Pezizomycotina</taxon>
        <taxon>Sordariomycetes</taxon>
        <taxon>Hypocreomycetidae</taxon>
        <taxon>Hypocreales</taxon>
        <taxon>Nectriaceae</taxon>
        <taxon>Fusarium</taxon>
        <taxon>Fusarium staphyleae species complex</taxon>
    </lineage>
</organism>
<keyword evidence="1" id="KW-0175">Coiled coil</keyword>
<feature type="compositionally biased region" description="Polar residues" evidence="2">
    <location>
        <begin position="14"/>
        <end position="23"/>
    </location>
</feature>
<reference evidence="3" key="2">
    <citation type="submission" date="2020-05" db="EMBL/GenBank/DDBJ databases">
        <authorList>
            <person name="Kim H.-S."/>
            <person name="Proctor R.H."/>
            <person name="Brown D.W."/>
        </authorList>
    </citation>
    <scope>NUCLEOTIDE SEQUENCE</scope>
    <source>
        <strain evidence="3">NRRL 22465</strain>
    </source>
</reference>
<dbReference type="OrthoDB" id="5092251at2759"/>
<feature type="compositionally biased region" description="Basic and acidic residues" evidence="2">
    <location>
        <begin position="258"/>
        <end position="269"/>
    </location>
</feature>
<evidence type="ECO:0000256" key="2">
    <source>
        <dbReference type="SAM" id="MobiDB-lite"/>
    </source>
</evidence>
<feature type="compositionally biased region" description="Low complexity" evidence="2">
    <location>
        <begin position="248"/>
        <end position="257"/>
    </location>
</feature>
<gene>
    <name evidence="3" type="ORF">FZEAL_4517</name>
</gene>
<evidence type="ECO:0000256" key="1">
    <source>
        <dbReference type="SAM" id="Coils"/>
    </source>
</evidence>